<feature type="region of interest" description="Disordered" evidence="1">
    <location>
        <begin position="481"/>
        <end position="528"/>
    </location>
</feature>
<evidence type="ECO:0000313" key="4">
    <source>
        <dbReference type="Proteomes" id="UP000054558"/>
    </source>
</evidence>
<feature type="compositionally biased region" description="Low complexity" evidence="1">
    <location>
        <begin position="481"/>
        <end position="494"/>
    </location>
</feature>
<dbReference type="OMA" id="TAGECSE"/>
<sequence length="528" mass="56918">MALIRGCVEQAPQGRFRQIAVAAQIVSHHAVSMAAAMTAAAVTVSSFWECQQGSSSSEEAAMGKKAVTECFLMLESASKKRRASDEMDEAGAVRVTKRFRRSSSVHLMDVALGPTTPPTKDLAQIRSRSEAHVPSSSVRQSHSCVAPSRKQLETSTLGLDKLPWELKLRVLQHLPVKDLCQMSQVNKSYHALATCDLLWALQCYRSSFCRATLEESWKWNYMAATIGIVHAKLLDDSNPSHMLRIQGDAYIIDPMHAFFTSDIHRWRWTQEVLPILDALQNADVIVTYRGLQCAVIQTRFGEGAYQVTRRRRPVGTVFSSSGFMAVIPRALMELLREEDGTPTGTDAGMDTGTGTDVGTKIGTGSGTKGATNRCEADEGTDGASGSGTEAEAEAECRTAGVLVRNLDGTLFTSRTGDFLVSAVRRDRGTVEAAVGLDVPVDVLVTTGGDWSVDEDDDEEDDEELDEDDVRFLEDAMCAEKAPARAPAVAAASKSDSSRSESGLGSEDGATSQDCSCISASDAPAESEE</sequence>
<dbReference type="SUPFAM" id="SSF81383">
    <property type="entry name" value="F-box domain"/>
    <property type="match status" value="1"/>
</dbReference>
<dbReference type="Gene3D" id="1.20.1280.50">
    <property type="match status" value="1"/>
</dbReference>
<reference evidence="3 4" key="1">
    <citation type="journal article" date="2014" name="Nat. Commun.">
        <title>Klebsormidium flaccidum genome reveals primary factors for plant terrestrial adaptation.</title>
        <authorList>
            <person name="Hori K."/>
            <person name="Maruyama F."/>
            <person name="Fujisawa T."/>
            <person name="Togashi T."/>
            <person name="Yamamoto N."/>
            <person name="Seo M."/>
            <person name="Sato S."/>
            <person name="Yamada T."/>
            <person name="Mori H."/>
            <person name="Tajima N."/>
            <person name="Moriyama T."/>
            <person name="Ikeuchi M."/>
            <person name="Watanabe M."/>
            <person name="Wada H."/>
            <person name="Kobayashi K."/>
            <person name="Saito M."/>
            <person name="Masuda T."/>
            <person name="Sasaki-Sekimoto Y."/>
            <person name="Mashiguchi K."/>
            <person name="Awai K."/>
            <person name="Shimojima M."/>
            <person name="Masuda S."/>
            <person name="Iwai M."/>
            <person name="Nobusawa T."/>
            <person name="Narise T."/>
            <person name="Kondo S."/>
            <person name="Saito H."/>
            <person name="Sato R."/>
            <person name="Murakawa M."/>
            <person name="Ihara Y."/>
            <person name="Oshima-Yamada Y."/>
            <person name="Ohtaka K."/>
            <person name="Satoh M."/>
            <person name="Sonobe K."/>
            <person name="Ishii M."/>
            <person name="Ohtani R."/>
            <person name="Kanamori-Sato M."/>
            <person name="Honoki R."/>
            <person name="Miyazaki D."/>
            <person name="Mochizuki H."/>
            <person name="Umetsu J."/>
            <person name="Higashi K."/>
            <person name="Shibata D."/>
            <person name="Kamiya Y."/>
            <person name="Sato N."/>
            <person name="Nakamura Y."/>
            <person name="Tabata S."/>
            <person name="Ida S."/>
            <person name="Kurokawa K."/>
            <person name="Ohta H."/>
        </authorList>
    </citation>
    <scope>NUCLEOTIDE SEQUENCE [LARGE SCALE GENOMIC DNA]</scope>
    <source>
        <strain evidence="3 4">NIES-2285</strain>
    </source>
</reference>
<evidence type="ECO:0000313" key="3">
    <source>
        <dbReference type="EMBL" id="GAQ90678.1"/>
    </source>
</evidence>
<feature type="compositionally biased region" description="Low complexity" evidence="1">
    <location>
        <begin position="341"/>
        <end position="360"/>
    </location>
</feature>
<dbReference type="OrthoDB" id="1935961at2759"/>
<evidence type="ECO:0000256" key="1">
    <source>
        <dbReference type="SAM" id="MobiDB-lite"/>
    </source>
</evidence>
<dbReference type="PROSITE" id="PS50181">
    <property type="entry name" value="FBOX"/>
    <property type="match status" value="1"/>
</dbReference>
<keyword evidence="4" id="KW-1185">Reference proteome</keyword>
<evidence type="ECO:0000259" key="2">
    <source>
        <dbReference type="PROSITE" id="PS50181"/>
    </source>
</evidence>
<proteinExistence type="predicted"/>
<feature type="compositionally biased region" description="Polar residues" evidence="1">
    <location>
        <begin position="508"/>
        <end position="518"/>
    </location>
</feature>
<dbReference type="InterPro" id="IPR001810">
    <property type="entry name" value="F-box_dom"/>
</dbReference>
<name>A0A1Y1IRB4_KLENI</name>
<gene>
    <name evidence="3" type="ORF">KFL_006720050</name>
</gene>
<feature type="region of interest" description="Disordered" evidence="1">
    <location>
        <begin position="341"/>
        <end position="391"/>
    </location>
</feature>
<dbReference type="Pfam" id="PF12937">
    <property type="entry name" value="F-box-like"/>
    <property type="match status" value="1"/>
</dbReference>
<dbReference type="Proteomes" id="UP000054558">
    <property type="component" value="Unassembled WGS sequence"/>
</dbReference>
<feature type="domain" description="F-box" evidence="2">
    <location>
        <begin position="156"/>
        <end position="202"/>
    </location>
</feature>
<dbReference type="InterPro" id="IPR036047">
    <property type="entry name" value="F-box-like_dom_sf"/>
</dbReference>
<dbReference type="AlphaFoldDB" id="A0A1Y1IRB4"/>
<protein>
    <recommendedName>
        <fullName evidence="2">F-box domain-containing protein</fullName>
    </recommendedName>
</protein>
<organism evidence="3 4">
    <name type="scientific">Klebsormidium nitens</name>
    <name type="common">Green alga</name>
    <name type="synonym">Ulothrix nitens</name>
    <dbReference type="NCBI Taxonomy" id="105231"/>
    <lineage>
        <taxon>Eukaryota</taxon>
        <taxon>Viridiplantae</taxon>
        <taxon>Streptophyta</taxon>
        <taxon>Klebsormidiophyceae</taxon>
        <taxon>Klebsormidiales</taxon>
        <taxon>Klebsormidiaceae</taxon>
        <taxon>Klebsormidium</taxon>
    </lineage>
</organism>
<accession>A0A1Y1IRB4</accession>
<dbReference type="EMBL" id="DF237621">
    <property type="protein sequence ID" value="GAQ90678.1"/>
    <property type="molecule type" value="Genomic_DNA"/>
</dbReference>